<evidence type="ECO:0000313" key="1">
    <source>
        <dbReference type="EMBL" id="GEL53939.1"/>
    </source>
</evidence>
<dbReference type="Proteomes" id="UP000321287">
    <property type="component" value="Unassembled WGS sequence"/>
</dbReference>
<reference evidence="1 2" key="1">
    <citation type="submission" date="2019-07" db="EMBL/GenBank/DDBJ databases">
        <title>Whole genome shotgun sequence of Asaia bogorensis NBRC 16594.</title>
        <authorList>
            <person name="Hosoyama A."/>
            <person name="Uohara A."/>
            <person name="Ohji S."/>
            <person name="Ichikawa N."/>
        </authorList>
    </citation>
    <scope>NUCLEOTIDE SEQUENCE [LARGE SCALE GENOMIC DNA]</scope>
    <source>
        <strain evidence="1 2">NBRC 16594</strain>
    </source>
</reference>
<evidence type="ECO:0000313" key="2">
    <source>
        <dbReference type="Proteomes" id="UP000321287"/>
    </source>
</evidence>
<gene>
    <name evidence="1" type="ORF">ABO01nite_19460</name>
</gene>
<protein>
    <submittedName>
        <fullName evidence="1">Uncharacterized protein</fullName>
    </submittedName>
</protein>
<dbReference type="EMBL" id="BJVS01000005">
    <property type="protein sequence ID" value="GEL53939.1"/>
    <property type="molecule type" value="Genomic_DNA"/>
</dbReference>
<dbReference type="AlphaFoldDB" id="A0AAN4U2S2"/>
<proteinExistence type="predicted"/>
<organism evidence="1 2">
    <name type="scientific">Asaia bogorensis NBRC 16594</name>
    <dbReference type="NCBI Taxonomy" id="1231624"/>
    <lineage>
        <taxon>Bacteria</taxon>
        <taxon>Pseudomonadati</taxon>
        <taxon>Pseudomonadota</taxon>
        <taxon>Alphaproteobacteria</taxon>
        <taxon>Acetobacterales</taxon>
        <taxon>Acetobacteraceae</taxon>
        <taxon>Asaia</taxon>
    </lineage>
</organism>
<comment type="caution">
    <text evidence="1">The sequence shown here is derived from an EMBL/GenBank/DDBJ whole genome shotgun (WGS) entry which is preliminary data.</text>
</comment>
<keyword evidence="2" id="KW-1185">Reference proteome</keyword>
<accession>A0AAN4U2S2</accession>
<sequence>MDPSGRGIRIWTQRSNMTVPRCTVCPITRILGNGDASVSGDKPDQCHISVYELRVMGKKTPNILGFSGIWINPIPDYRHVMSKPLVDHAV</sequence>
<name>A0AAN4U2S2_9PROT</name>